<evidence type="ECO:0000259" key="2">
    <source>
        <dbReference type="PROSITE" id="PS50056"/>
    </source>
</evidence>
<dbReference type="AlphaFoldDB" id="A0A7S1R880"/>
<feature type="domain" description="Tyrosine specific protein phosphatases" evidence="2">
    <location>
        <begin position="75"/>
        <end position="129"/>
    </location>
</feature>
<proteinExistence type="predicted"/>
<dbReference type="InterPro" id="IPR029021">
    <property type="entry name" value="Prot-tyrosine_phosphatase-like"/>
</dbReference>
<evidence type="ECO:0000313" key="3">
    <source>
        <dbReference type="EMBL" id="CAD9158909.1"/>
    </source>
</evidence>
<feature type="region of interest" description="Disordered" evidence="1">
    <location>
        <begin position="199"/>
        <end position="227"/>
    </location>
</feature>
<dbReference type="Gene3D" id="3.90.190.10">
    <property type="entry name" value="Protein tyrosine phosphatase superfamily"/>
    <property type="match status" value="1"/>
</dbReference>
<reference evidence="3" key="1">
    <citation type="submission" date="2021-01" db="EMBL/GenBank/DDBJ databases">
        <authorList>
            <person name="Corre E."/>
            <person name="Pelletier E."/>
            <person name="Niang G."/>
            <person name="Scheremetjew M."/>
            <person name="Finn R."/>
            <person name="Kale V."/>
            <person name="Holt S."/>
            <person name="Cochrane G."/>
            <person name="Meng A."/>
            <person name="Brown T."/>
            <person name="Cohen L."/>
        </authorList>
    </citation>
    <scope>NUCLEOTIDE SEQUENCE</scope>
    <source>
        <strain evidence="3">OF101</strain>
    </source>
</reference>
<dbReference type="InterPro" id="IPR000340">
    <property type="entry name" value="Dual-sp_phosphatase_cat-dom"/>
</dbReference>
<dbReference type="SUPFAM" id="SSF52799">
    <property type="entry name" value="(Phosphotyrosine protein) phosphatases II"/>
    <property type="match status" value="1"/>
</dbReference>
<dbReference type="SMART" id="SM00195">
    <property type="entry name" value="DSPc"/>
    <property type="match status" value="1"/>
</dbReference>
<dbReference type="PROSITE" id="PS50056">
    <property type="entry name" value="TYR_PHOSPHATASE_2"/>
    <property type="match status" value="1"/>
</dbReference>
<name>A0A7S1R880_ALECA</name>
<evidence type="ECO:0000256" key="1">
    <source>
        <dbReference type="SAM" id="MobiDB-lite"/>
    </source>
</evidence>
<accession>A0A7S1R880</accession>
<gene>
    <name evidence="3" type="ORF">ACAT0790_LOCUS35674</name>
</gene>
<dbReference type="Pfam" id="PF00782">
    <property type="entry name" value="DSPc"/>
    <property type="match status" value="1"/>
</dbReference>
<dbReference type="CDD" id="cd14498">
    <property type="entry name" value="DSP"/>
    <property type="match status" value="1"/>
</dbReference>
<feature type="compositionally biased region" description="Acidic residues" evidence="1">
    <location>
        <begin position="207"/>
        <end position="219"/>
    </location>
</feature>
<dbReference type="InterPro" id="IPR000387">
    <property type="entry name" value="Tyr_Pase_dom"/>
</dbReference>
<dbReference type="EMBL" id="HBGE01059574">
    <property type="protein sequence ID" value="CAD9158909.1"/>
    <property type="molecule type" value="Transcribed_RNA"/>
</dbReference>
<dbReference type="InterPro" id="IPR020422">
    <property type="entry name" value="TYR_PHOSPHATASE_DUAL_dom"/>
</dbReference>
<sequence length="227" mass="24518">MPGDGQPGTLGLWWSDFEAADNVAQLREKGITHRLNVAAEAVGKFRDEGFETAHVPMQDVFDLESCEDLLPIWKEQFAEVLRILREWREAGAVVNVSCQMGKNRSGCGVLLWLCAERGWKVEEAVEKLRGITSLACGNPHLIKAVLDFLQIQAEVPLNPAGDGGGWVCISPPGSPRAGGTQAFEDVAFKALGKLGKVADSQAAADERDAEEEPAEEAGDMEGLFEGL</sequence>
<protein>
    <recommendedName>
        <fullName evidence="2">Tyrosine specific protein phosphatases domain-containing protein</fullName>
    </recommendedName>
</protein>
<organism evidence="3">
    <name type="scientific">Alexandrium catenella</name>
    <name type="common">Red tide dinoflagellate</name>
    <name type="synonym">Gonyaulax catenella</name>
    <dbReference type="NCBI Taxonomy" id="2925"/>
    <lineage>
        <taxon>Eukaryota</taxon>
        <taxon>Sar</taxon>
        <taxon>Alveolata</taxon>
        <taxon>Dinophyceae</taxon>
        <taxon>Gonyaulacales</taxon>
        <taxon>Pyrocystaceae</taxon>
        <taxon>Alexandrium</taxon>
    </lineage>
</organism>